<sequence length="1475" mass="161285">MPAICRNAQKWMDTTARGKAFDKDLLRVANLPRVDWVFGSDGDGDPYNGKRNRAMCPPVKWHATHTCPEQDQPAVMPGPWWTKDLYQGALGVVHEIQGNVDAAGDVIERSGLYYACEEFPPASFIEGGNGLDAQTPGLTYCAPMGITTAQVKAKCNKISAQDLTNIARGKRSEQNYQGDAHNRLKIVLNQIIKAQYANDRPTLKTRRKRATLFGFIFDDDPDGPPAYVAWNPRADGTYQDQFSIGFSSHTTGDTPPSRRDAHVNSTSDPSTDKFAALRVIQQWHRLDVHVNGSIIRREAVQKHEDTSSSESTLKERAAPWPESASQLGNLSTSYRSGTQQNPDGSALNIIDLSAGYIVSQVSPNDTNKGRLIRDALSPNFDMEVSPFINPPPTAHSLVKRAAEQCGPGSPCIDGSCCSREHKCGYGPDYCDNGCLYNCTAKAMCGRFSDGGVGCPLHLCCSYYGWCGTEQQHCYDPEPQFGKTPCQQGYGSCAITDPPHCDASAGSARGRTIAYFQGYNGRTRKCQTVEPSQINTKGLTHLYFAFAFFNPETFHITPMDDKDKDLYPQFTALASNTLQTWIAIGGWSFSDPGNTRHAWSDMTSSPANRAAFIQSLTGFMENYGFSGVDLDWEYPVADERGGRKEDTQNLVHLVKEMRAAFGTKYGISMTLAPDYWYLRYFDPYSMQPYVDWFGFMGYDLHGPWDADVKALGSRVRPQTDISDIDKDLRPLWFDGIDPSKINLGLAYYGRTYTLSDPSCGEIGCGFTAAGPAGQCTDSEGTLSNREIQAMIREGGYTPYFNRTAMVKYFTYDEKYWVGYDDSDTYTLKVDYASSHCMGGTMIWSIDFDPEAGGQPVSNETGSSLVYIDPSIWEEPNPQVQCYFPCTLVLPPWPNATSTIDYPLVTISESGWSTTITRPPITESEWWISLITVDGPELTTTETEKTLTKASVESRTSTPSLSSSTWPPVTWSDPEGDRHTTEPPEPGPPGTTRPNDKPPPITIYNTGPPSPTTDPFPLPCPTGKCPPNTDNDNDGGGDDGDDDDDDDDDNDGDDDDSDGGDPDNEYCEIDGLPDWNSDGVGDNWDGSLNLPPGGTIIGGGLPPVTISPPAATPDPSQDAVSCYNVGVAADASLLTQAAELACQNLASDPIFDNANFRVQPVDFPYQPSSGGAVEVIVSVEAKPGCVWSLDTTVCESELGKIASTCTNGQGGTMTNNCLSWRLDPNGIGPSSTSKTTTATSAPTPSMKTCRLTGYNIIPETCGCDARGQCTFCDSDTGFELQYDDEHGTEIGSSSFGYGGSDSIQSDVTVTIPAHELGLPSDIQWYSNFLISYLNCKVNDQYIGFLDGDWCEDYEDGFTICSACTVKFPCVAGLSTIPGATCTVNAYYRDSWVETGLARYRTVITASGTVDISTFCDEWKRFGWEWTNVQCGFDDKVDGGKWRLDASYAQGPEGQRHYKQFLTYVKRSWAARYGCNIG</sequence>
<feature type="domain" description="Chitin-binding type-1" evidence="6">
    <location>
        <begin position="402"/>
        <end position="440"/>
    </location>
</feature>
<evidence type="ECO:0000256" key="2">
    <source>
        <dbReference type="ARBA" id="ARBA00012729"/>
    </source>
</evidence>
<dbReference type="SUPFAM" id="SSF57016">
    <property type="entry name" value="Plant lectins/antimicrobial peptides"/>
    <property type="match status" value="1"/>
</dbReference>
<dbReference type="PANTHER" id="PTHR11177">
    <property type="entry name" value="CHITINASE"/>
    <property type="match status" value="1"/>
</dbReference>
<dbReference type="InterPro" id="IPR029070">
    <property type="entry name" value="Chitinase_insertion_sf"/>
</dbReference>
<evidence type="ECO:0000259" key="6">
    <source>
        <dbReference type="PROSITE" id="PS50941"/>
    </source>
</evidence>
<feature type="compositionally biased region" description="Pro residues" evidence="5">
    <location>
        <begin position="1006"/>
        <end position="1018"/>
    </location>
</feature>
<feature type="domain" description="Chitin-binding type-1" evidence="6">
    <location>
        <begin position="441"/>
        <end position="494"/>
    </location>
</feature>
<dbReference type="CDD" id="cd00035">
    <property type="entry name" value="ChtBD1"/>
    <property type="match status" value="1"/>
</dbReference>
<feature type="disulfide bond" evidence="4">
    <location>
        <begin position="411"/>
        <end position="423"/>
    </location>
</feature>
<evidence type="ECO:0000259" key="7">
    <source>
        <dbReference type="PROSITE" id="PS51910"/>
    </source>
</evidence>
<feature type="compositionally biased region" description="Polar residues" evidence="5">
    <location>
        <begin position="323"/>
        <end position="342"/>
    </location>
</feature>
<feature type="compositionally biased region" description="Polar residues" evidence="5">
    <location>
        <begin position="244"/>
        <end position="254"/>
    </location>
</feature>
<comment type="similarity">
    <text evidence="1">Belongs to the glycosyl hydrolase 18 family. Chitinase class V subfamily.</text>
</comment>
<keyword evidence="4" id="KW-1015">Disulfide bond</keyword>
<evidence type="ECO:0000313" key="8">
    <source>
        <dbReference type="EMBL" id="KAF2720853.1"/>
    </source>
</evidence>
<dbReference type="Proteomes" id="UP000799441">
    <property type="component" value="Unassembled WGS sequence"/>
</dbReference>
<evidence type="ECO:0000313" key="9">
    <source>
        <dbReference type="Proteomes" id="UP000799441"/>
    </source>
</evidence>
<dbReference type="InterPro" id="IPR001223">
    <property type="entry name" value="Glyco_hydro18_cat"/>
</dbReference>
<dbReference type="EC" id="3.2.1.14" evidence="2"/>
<keyword evidence="9" id="KW-1185">Reference proteome</keyword>
<dbReference type="InterPro" id="IPR036861">
    <property type="entry name" value="Endochitinase-like_sf"/>
</dbReference>
<dbReference type="Gene3D" id="3.30.60.10">
    <property type="entry name" value="Endochitinase-like"/>
    <property type="match status" value="1"/>
</dbReference>
<feature type="disulfide bond" evidence="4">
    <location>
        <begin position="434"/>
        <end position="438"/>
    </location>
</feature>
<evidence type="ECO:0000256" key="4">
    <source>
        <dbReference type="PROSITE-ProRule" id="PRU00261"/>
    </source>
</evidence>
<comment type="caution">
    <text evidence="4">Lacks conserved residue(s) required for the propagation of feature annotation.</text>
</comment>
<evidence type="ECO:0000256" key="1">
    <source>
        <dbReference type="ARBA" id="ARBA00008682"/>
    </source>
</evidence>
<organism evidence="8 9">
    <name type="scientific">Polychaeton citri CBS 116435</name>
    <dbReference type="NCBI Taxonomy" id="1314669"/>
    <lineage>
        <taxon>Eukaryota</taxon>
        <taxon>Fungi</taxon>
        <taxon>Dikarya</taxon>
        <taxon>Ascomycota</taxon>
        <taxon>Pezizomycotina</taxon>
        <taxon>Dothideomycetes</taxon>
        <taxon>Dothideomycetidae</taxon>
        <taxon>Capnodiales</taxon>
        <taxon>Capnodiaceae</taxon>
        <taxon>Polychaeton</taxon>
    </lineage>
</organism>
<dbReference type="SMART" id="SM00636">
    <property type="entry name" value="Glyco_18"/>
    <property type="match status" value="1"/>
</dbReference>
<gene>
    <name evidence="8" type="ORF">K431DRAFT_248188</name>
</gene>
<dbReference type="EMBL" id="MU003795">
    <property type="protein sequence ID" value="KAF2720853.1"/>
    <property type="molecule type" value="Genomic_DNA"/>
</dbReference>
<feature type="region of interest" description="Disordered" evidence="5">
    <location>
        <begin position="937"/>
        <end position="1086"/>
    </location>
</feature>
<feature type="compositionally biased region" description="Basic and acidic residues" evidence="5">
    <location>
        <begin position="299"/>
        <end position="317"/>
    </location>
</feature>
<accession>A0A9P4UPK8</accession>
<proteinExistence type="inferred from homology"/>
<dbReference type="InterPro" id="IPR011583">
    <property type="entry name" value="Chitinase_II/V-like_cat"/>
</dbReference>
<feature type="compositionally biased region" description="Low complexity" evidence="5">
    <location>
        <begin position="946"/>
        <end position="971"/>
    </location>
</feature>
<feature type="region of interest" description="Disordered" evidence="5">
    <location>
        <begin position="299"/>
        <end position="342"/>
    </location>
</feature>
<dbReference type="Pfam" id="PF00704">
    <property type="entry name" value="Glyco_hydro_18"/>
    <property type="match status" value="1"/>
</dbReference>
<comment type="caution">
    <text evidence="8">The sequence shown here is derived from an EMBL/GenBank/DDBJ whole genome shotgun (WGS) entry which is preliminary data.</text>
</comment>
<evidence type="ECO:0000256" key="5">
    <source>
        <dbReference type="SAM" id="MobiDB-lite"/>
    </source>
</evidence>
<dbReference type="GO" id="GO:0008061">
    <property type="term" value="F:chitin binding"/>
    <property type="evidence" value="ECO:0007669"/>
    <property type="project" value="UniProtKB-UniRule"/>
</dbReference>
<dbReference type="PROSITE" id="PS50941">
    <property type="entry name" value="CHIT_BIND_I_2"/>
    <property type="match status" value="2"/>
</dbReference>
<dbReference type="OrthoDB" id="73875at2759"/>
<dbReference type="SUPFAM" id="SSF54556">
    <property type="entry name" value="Chitinase insertion domain"/>
    <property type="match status" value="1"/>
</dbReference>
<dbReference type="SUPFAM" id="SSF51445">
    <property type="entry name" value="(Trans)glycosidases"/>
    <property type="match status" value="1"/>
</dbReference>
<dbReference type="Gene3D" id="3.10.50.10">
    <property type="match status" value="1"/>
</dbReference>
<dbReference type="InterPro" id="IPR017853">
    <property type="entry name" value="GH"/>
</dbReference>
<feature type="region of interest" description="Disordered" evidence="5">
    <location>
        <begin position="244"/>
        <end position="270"/>
    </location>
</feature>
<feature type="disulfide bond" evidence="4">
    <location>
        <begin position="459"/>
        <end position="473"/>
    </location>
</feature>
<name>A0A9P4UPK8_9PEZI</name>
<dbReference type="GO" id="GO:0008843">
    <property type="term" value="F:endochitinase activity"/>
    <property type="evidence" value="ECO:0007669"/>
    <property type="project" value="UniProtKB-EC"/>
</dbReference>
<feature type="disulfide bond" evidence="4">
    <location>
        <begin position="454"/>
        <end position="466"/>
    </location>
</feature>
<dbReference type="GO" id="GO:0005975">
    <property type="term" value="P:carbohydrate metabolic process"/>
    <property type="evidence" value="ECO:0007669"/>
    <property type="project" value="InterPro"/>
</dbReference>
<dbReference type="Gene3D" id="3.20.20.80">
    <property type="entry name" value="Glycosidases"/>
    <property type="match status" value="1"/>
</dbReference>
<keyword evidence="8" id="KW-0378">Hydrolase</keyword>
<feature type="domain" description="GH18" evidence="7">
    <location>
        <begin position="509"/>
        <end position="866"/>
    </location>
</feature>
<feature type="compositionally biased region" description="Pro residues" evidence="5">
    <location>
        <begin position="981"/>
        <end position="999"/>
    </location>
</feature>
<evidence type="ECO:0000256" key="3">
    <source>
        <dbReference type="ARBA" id="ARBA00022669"/>
    </source>
</evidence>
<dbReference type="InterPro" id="IPR050314">
    <property type="entry name" value="Glycosyl_Hydrlase_18"/>
</dbReference>
<dbReference type="SMART" id="SM00270">
    <property type="entry name" value="ChtBD1"/>
    <property type="match status" value="2"/>
</dbReference>
<reference evidence="8" key="1">
    <citation type="journal article" date="2020" name="Stud. Mycol.">
        <title>101 Dothideomycetes genomes: a test case for predicting lifestyles and emergence of pathogens.</title>
        <authorList>
            <person name="Haridas S."/>
            <person name="Albert R."/>
            <person name="Binder M."/>
            <person name="Bloem J."/>
            <person name="Labutti K."/>
            <person name="Salamov A."/>
            <person name="Andreopoulos B."/>
            <person name="Baker S."/>
            <person name="Barry K."/>
            <person name="Bills G."/>
            <person name="Bluhm B."/>
            <person name="Cannon C."/>
            <person name="Castanera R."/>
            <person name="Culley D."/>
            <person name="Daum C."/>
            <person name="Ezra D."/>
            <person name="Gonzalez J."/>
            <person name="Henrissat B."/>
            <person name="Kuo A."/>
            <person name="Liang C."/>
            <person name="Lipzen A."/>
            <person name="Lutzoni F."/>
            <person name="Magnuson J."/>
            <person name="Mondo S."/>
            <person name="Nolan M."/>
            <person name="Ohm R."/>
            <person name="Pangilinan J."/>
            <person name="Park H.-J."/>
            <person name="Ramirez L."/>
            <person name="Alfaro M."/>
            <person name="Sun H."/>
            <person name="Tritt A."/>
            <person name="Yoshinaga Y."/>
            <person name="Zwiers L.-H."/>
            <person name="Turgeon B."/>
            <person name="Goodwin S."/>
            <person name="Spatafora J."/>
            <person name="Crous P."/>
            <person name="Grigoriev I."/>
        </authorList>
    </citation>
    <scope>NUCLEOTIDE SEQUENCE</scope>
    <source>
        <strain evidence="8">CBS 116435</strain>
    </source>
</reference>
<feature type="compositionally biased region" description="Acidic residues" evidence="5">
    <location>
        <begin position="1029"/>
        <end position="1066"/>
    </location>
</feature>
<dbReference type="InterPro" id="IPR001002">
    <property type="entry name" value="Chitin-bd_1"/>
</dbReference>
<protein>
    <recommendedName>
        <fullName evidence="2">chitinase</fullName>
        <ecNumber evidence="2">3.2.1.14</ecNumber>
    </recommendedName>
</protein>
<dbReference type="PANTHER" id="PTHR11177:SF333">
    <property type="entry name" value="CHITINASE"/>
    <property type="match status" value="1"/>
</dbReference>
<dbReference type="PROSITE" id="PS51910">
    <property type="entry name" value="GH18_2"/>
    <property type="match status" value="1"/>
</dbReference>
<feature type="disulfide bond" evidence="4">
    <location>
        <begin position="416"/>
        <end position="430"/>
    </location>
</feature>
<keyword evidence="3 4" id="KW-0147">Chitin-binding</keyword>